<accession>A1RW17</accession>
<evidence type="ECO:0000313" key="2">
    <source>
        <dbReference type="Proteomes" id="UP000002595"/>
    </source>
</evidence>
<gene>
    <name evidence="1" type="ordered locus">Pisl_2002</name>
</gene>
<dbReference type="KEGG" id="pis:Pisl_2002"/>
<dbReference type="AlphaFoldDB" id="A1RW17"/>
<reference evidence="1" key="1">
    <citation type="submission" date="2006-12" db="EMBL/GenBank/DDBJ databases">
        <title>Complete sequence of Pyrobaculum islandicum DSM 4184.</title>
        <authorList>
            <person name="Copeland A."/>
            <person name="Lucas S."/>
            <person name="Lapidus A."/>
            <person name="Barry K."/>
            <person name="Detter J.C."/>
            <person name="Glavina del Rio T."/>
            <person name="Dalin E."/>
            <person name="Tice H."/>
            <person name="Pitluck S."/>
            <person name="Meincke L."/>
            <person name="Brettin T."/>
            <person name="Bruce D."/>
            <person name="Han C."/>
            <person name="Tapia R."/>
            <person name="Gilna P."/>
            <person name="Schmutz J."/>
            <person name="Larimer F."/>
            <person name="Land M."/>
            <person name="Hauser L."/>
            <person name="Kyrpides N."/>
            <person name="Mikhailova N."/>
            <person name="Cozen A.E."/>
            <person name="Fitz-Gibbon S.T."/>
            <person name="House C.H."/>
            <person name="Saltikov C."/>
            <person name="Lowe T."/>
            <person name="Richardson P."/>
        </authorList>
    </citation>
    <scope>NUCLEOTIDE SEQUENCE [LARGE SCALE GENOMIC DNA]</scope>
    <source>
        <strain evidence="1">DSM 4184</strain>
    </source>
</reference>
<name>A1RW17_PYRIL</name>
<dbReference type="RefSeq" id="WP_011763724.1">
    <property type="nucleotide sequence ID" value="NC_008701.1"/>
</dbReference>
<proteinExistence type="predicted"/>
<organism evidence="1 2">
    <name type="scientific">Pyrobaculum islandicum (strain DSM 4184 / JCM 9189 / GEO3)</name>
    <dbReference type="NCBI Taxonomy" id="384616"/>
    <lineage>
        <taxon>Archaea</taxon>
        <taxon>Thermoproteota</taxon>
        <taxon>Thermoprotei</taxon>
        <taxon>Thermoproteales</taxon>
        <taxon>Thermoproteaceae</taxon>
        <taxon>Pyrobaculum</taxon>
    </lineage>
</organism>
<dbReference type="Proteomes" id="UP000002595">
    <property type="component" value="Chromosome"/>
</dbReference>
<dbReference type="HOGENOM" id="CLU_1640032_0_0_2"/>
<keyword evidence="2" id="KW-1185">Reference proteome</keyword>
<dbReference type="eggNOG" id="arCOG05427">
    <property type="taxonomic scope" value="Archaea"/>
</dbReference>
<sequence>MFLIIVKTEEEIAKKLWKMLDGLELTPGVYLTWAPREKIVKSVDAIKKDVIKRWEEEGKGPLFEAAVLELTEEQYKEVRPLARGVVEKIATAMLEEMERLLEKMRSGKDRSLSGWYRDLAKRYERLINITLALDIEPTVMGKLKDKWREVTLEAGRRLRKS</sequence>
<protein>
    <submittedName>
        <fullName evidence="1">Uncharacterized protein</fullName>
    </submittedName>
</protein>
<dbReference type="STRING" id="384616.Pisl_2002"/>
<dbReference type="GeneID" id="4618313"/>
<dbReference type="EMBL" id="CP000504">
    <property type="protein sequence ID" value="ABL89149.1"/>
    <property type="molecule type" value="Genomic_DNA"/>
</dbReference>
<evidence type="ECO:0000313" key="1">
    <source>
        <dbReference type="EMBL" id="ABL89149.1"/>
    </source>
</evidence>
<dbReference type="OrthoDB" id="28567at2157"/>